<dbReference type="Proteomes" id="UP000002026">
    <property type="component" value="Chromosome"/>
</dbReference>
<dbReference type="GO" id="GO:0005829">
    <property type="term" value="C:cytosol"/>
    <property type="evidence" value="ECO:0007669"/>
    <property type="project" value="TreeGrafter"/>
</dbReference>
<dbReference type="InterPro" id="IPR044145">
    <property type="entry name" value="IF2_II"/>
</dbReference>
<keyword evidence="16" id="KW-1185">Reference proteome</keyword>
<dbReference type="Gene3D" id="1.10.10.2480">
    <property type="match status" value="1"/>
</dbReference>
<dbReference type="CDD" id="cd01887">
    <property type="entry name" value="IF2_eIF5B"/>
    <property type="match status" value="1"/>
</dbReference>
<keyword evidence="7 10" id="KW-0648">Protein biosynthesis</keyword>
<dbReference type="InterPro" id="IPR000178">
    <property type="entry name" value="TF_IF2_bacterial-like"/>
</dbReference>
<dbReference type="CDD" id="cd03692">
    <property type="entry name" value="mtIF2_IVc"/>
    <property type="match status" value="1"/>
</dbReference>
<comment type="similarity">
    <text evidence="2 10 11">Belongs to the TRAFAC class translation factor GTPase superfamily. Classic translation factor GTPase family. IF-2 subfamily.</text>
</comment>
<dbReference type="FunFam" id="3.40.50.300:FF:000019">
    <property type="entry name" value="Translation initiation factor IF-2"/>
    <property type="match status" value="1"/>
</dbReference>
<dbReference type="InterPro" id="IPR009000">
    <property type="entry name" value="Transl_B-barrel_sf"/>
</dbReference>
<feature type="domain" description="Tr-type G" evidence="14">
    <location>
        <begin position="442"/>
        <end position="611"/>
    </location>
</feature>
<dbReference type="Gene3D" id="3.40.50.10050">
    <property type="entry name" value="Translation initiation factor IF- 2, domain 3"/>
    <property type="match status" value="1"/>
</dbReference>
<feature type="region of interest" description="G-domain" evidence="10">
    <location>
        <begin position="445"/>
        <end position="593"/>
    </location>
</feature>
<dbReference type="InterPro" id="IPR036925">
    <property type="entry name" value="TIF_IF2_dom3_sf"/>
</dbReference>
<feature type="compositionally biased region" description="Low complexity" evidence="13">
    <location>
        <begin position="240"/>
        <end position="251"/>
    </location>
</feature>
<dbReference type="FunFam" id="2.40.30.10:FF:000007">
    <property type="entry name" value="Translation initiation factor IF-2"/>
    <property type="match status" value="1"/>
</dbReference>
<feature type="binding site" evidence="10">
    <location>
        <begin position="451"/>
        <end position="458"/>
    </location>
    <ligand>
        <name>GTP</name>
        <dbReference type="ChEBI" id="CHEBI:37565"/>
    </ligand>
</feature>
<dbReference type="RefSeq" id="WP_012798081.1">
    <property type="nucleotide sequence ID" value="NC_013165.1"/>
</dbReference>
<evidence type="ECO:0000256" key="3">
    <source>
        <dbReference type="ARBA" id="ARBA00020675"/>
    </source>
</evidence>
<keyword evidence="4 10" id="KW-0963">Cytoplasm</keyword>
<evidence type="ECO:0000256" key="7">
    <source>
        <dbReference type="ARBA" id="ARBA00022917"/>
    </source>
</evidence>
<dbReference type="GO" id="GO:0003924">
    <property type="term" value="F:GTPase activity"/>
    <property type="evidence" value="ECO:0007669"/>
    <property type="project" value="UniProtKB-UniRule"/>
</dbReference>
<dbReference type="SUPFAM" id="SSF50447">
    <property type="entry name" value="Translation proteins"/>
    <property type="match status" value="2"/>
</dbReference>
<dbReference type="InterPro" id="IPR053905">
    <property type="entry name" value="EF-G-like_DII"/>
</dbReference>
<dbReference type="Pfam" id="PF03144">
    <property type="entry name" value="GTP_EFTU_D2"/>
    <property type="match status" value="1"/>
</dbReference>
<dbReference type="Gene3D" id="3.40.50.300">
    <property type="entry name" value="P-loop containing nucleotide triphosphate hydrolases"/>
    <property type="match status" value="1"/>
</dbReference>
<dbReference type="Pfam" id="PF00009">
    <property type="entry name" value="GTP_EFTU"/>
    <property type="match status" value="1"/>
</dbReference>
<dbReference type="PROSITE" id="PS51722">
    <property type="entry name" value="G_TR_2"/>
    <property type="match status" value="1"/>
</dbReference>
<evidence type="ECO:0000256" key="5">
    <source>
        <dbReference type="ARBA" id="ARBA00022540"/>
    </source>
</evidence>
<dbReference type="InterPro" id="IPR004161">
    <property type="entry name" value="EFTu-like_2"/>
</dbReference>
<dbReference type="HAMAP" id="MF_00100_B">
    <property type="entry name" value="IF_2_B"/>
    <property type="match status" value="1"/>
</dbReference>
<dbReference type="InterPro" id="IPR005225">
    <property type="entry name" value="Small_GTP-bd"/>
</dbReference>
<dbReference type="InterPro" id="IPR015760">
    <property type="entry name" value="TIF_IF2"/>
</dbReference>
<name>C7N4Z2_SLAHD</name>
<dbReference type="EMBL" id="CP001684">
    <property type="protein sequence ID" value="ACV21977.1"/>
    <property type="molecule type" value="Genomic_DNA"/>
</dbReference>
<dbReference type="CDD" id="cd03702">
    <property type="entry name" value="IF2_mtIF2_II"/>
    <property type="match status" value="1"/>
</dbReference>
<feature type="binding site" evidence="10">
    <location>
        <begin position="497"/>
        <end position="501"/>
    </location>
    <ligand>
        <name>GTP</name>
        <dbReference type="ChEBI" id="CHEBI:37565"/>
    </ligand>
</feature>
<dbReference type="eggNOG" id="COG0532">
    <property type="taxonomic scope" value="Bacteria"/>
</dbReference>
<dbReference type="InterPro" id="IPR000795">
    <property type="entry name" value="T_Tr_GTP-bd_dom"/>
</dbReference>
<organism evidence="15 16">
    <name type="scientific">Slackia heliotrinireducens (strain ATCC 29202 / DSM 20476 / NCTC 11029 / RHS 1)</name>
    <name type="common">Peptococcus heliotrinreducens</name>
    <dbReference type="NCBI Taxonomy" id="471855"/>
    <lineage>
        <taxon>Bacteria</taxon>
        <taxon>Bacillati</taxon>
        <taxon>Actinomycetota</taxon>
        <taxon>Coriobacteriia</taxon>
        <taxon>Eggerthellales</taxon>
        <taxon>Eggerthellaceae</taxon>
        <taxon>Slackia</taxon>
    </lineage>
</organism>
<evidence type="ECO:0000313" key="16">
    <source>
        <dbReference type="Proteomes" id="UP000002026"/>
    </source>
</evidence>
<feature type="compositionally biased region" description="Basic and acidic residues" evidence="13">
    <location>
        <begin position="69"/>
        <end position="104"/>
    </location>
</feature>
<dbReference type="Pfam" id="PF22042">
    <property type="entry name" value="EF-G_D2"/>
    <property type="match status" value="1"/>
</dbReference>
<evidence type="ECO:0000256" key="10">
    <source>
        <dbReference type="HAMAP-Rule" id="MF_00100"/>
    </source>
</evidence>
<dbReference type="Gene3D" id="2.40.30.10">
    <property type="entry name" value="Translation factors"/>
    <property type="match status" value="2"/>
</dbReference>
<dbReference type="AlphaFoldDB" id="C7N4Z2"/>
<dbReference type="KEGG" id="shi:Shel_09360"/>
<evidence type="ECO:0000313" key="15">
    <source>
        <dbReference type="EMBL" id="ACV21977.1"/>
    </source>
</evidence>
<dbReference type="PANTHER" id="PTHR43381:SF5">
    <property type="entry name" value="TR-TYPE G DOMAIN-CONTAINING PROTEIN"/>
    <property type="match status" value="1"/>
</dbReference>
<dbReference type="STRING" id="471855.Shel_09360"/>
<dbReference type="InterPro" id="IPR023115">
    <property type="entry name" value="TIF_IF2_dom3"/>
</dbReference>
<reference evidence="15 16" key="1">
    <citation type="journal article" date="2009" name="Stand. Genomic Sci.">
        <title>Complete genome sequence of Slackia heliotrinireducens type strain (RHS 1).</title>
        <authorList>
            <person name="Pukall R."/>
            <person name="Lapidus A."/>
            <person name="Nolan M."/>
            <person name="Copeland A."/>
            <person name="Glavina Del Rio T."/>
            <person name="Lucas S."/>
            <person name="Chen F."/>
            <person name="Tice H."/>
            <person name="Cheng J.F."/>
            <person name="Chertkov O."/>
            <person name="Bruce D."/>
            <person name="Goodwin L."/>
            <person name="Kuske C."/>
            <person name="Brettin T."/>
            <person name="Detter J.C."/>
            <person name="Han C."/>
            <person name="Pitluck S."/>
            <person name="Pati A."/>
            <person name="Mavrommatis K."/>
            <person name="Ivanova N."/>
            <person name="Ovchinnikova G."/>
            <person name="Chen A."/>
            <person name="Palaniappan K."/>
            <person name="Schneider S."/>
            <person name="Rohde M."/>
            <person name="Chain P."/>
            <person name="D'haeseleer P."/>
            <person name="Goker M."/>
            <person name="Bristow J."/>
            <person name="Eisen J.A."/>
            <person name="Markowitz V."/>
            <person name="Kyrpides N.C."/>
            <person name="Klenk H.P."/>
            <person name="Hugenholtz P."/>
        </authorList>
    </citation>
    <scope>NUCLEOTIDE SEQUENCE [LARGE SCALE GENOMIC DNA]</scope>
    <source>
        <strain evidence="16">ATCC 29202 / DSM 20476 / NCTC 11029 / RHS 1</strain>
    </source>
</reference>
<accession>C7N4Z2</accession>
<dbReference type="SUPFAM" id="SSF52156">
    <property type="entry name" value="Initiation factor IF2/eIF5b, domain 3"/>
    <property type="match status" value="1"/>
</dbReference>
<keyword evidence="6 10" id="KW-0547">Nucleotide-binding</keyword>
<dbReference type="Pfam" id="PF04760">
    <property type="entry name" value="IF2_N"/>
    <property type="match status" value="2"/>
</dbReference>
<feature type="compositionally biased region" description="Basic and acidic residues" evidence="13">
    <location>
        <begin position="139"/>
        <end position="158"/>
    </location>
</feature>
<feature type="region of interest" description="Disordered" evidence="13">
    <location>
        <begin position="69"/>
        <end position="291"/>
    </location>
</feature>
<dbReference type="FunFam" id="3.40.50.10050:FF:000001">
    <property type="entry name" value="Translation initiation factor IF-2"/>
    <property type="match status" value="1"/>
</dbReference>
<comment type="function">
    <text evidence="9 10 11">One of the essential components for the initiation of protein synthesis. Protects formylmethionyl-tRNA from spontaneous hydrolysis and promotes its binding to the 30S ribosomal subunits. Also involved in the hydrolysis of GTP during the formation of the 70S ribosomal complex.</text>
</comment>
<dbReference type="GO" id="GO:0005525">
    <property type="term" value="F:GTP binding"/>
    <property type="evidence" value="ECO:0007669"/>
    <property type="project" value="UniProtKB-KW"/>
</dbReference>
<dbReference type="GO" id="GO:0003743">
    <property type="term" value="F:translation initiation factor activity"/>
    <property type="evidence" value="ECO:0007669"/>
    <property type="project" value="UniProtKB-UniRule"/>
</dbReference>
<evidence type="ECO:0000256" key="2">
    <source>
        <dbReference type="ARBA" id="ARBA00007733"/>
    </source>
</evidence>
<evidence type="ECO:0000259" key="14">
    <source>
        <dbReference type="PROSITE" id="PS51722"/>
    </source>
</evidence>
<dbReference type="PROSITE" id="PS01176">
    <property type="entry name" value="IF2"/>
    <property type="match status" value="1"/>
</dbReference>
<gene>
    <name evidence="10" type="primary">infB</name>
    <name evidence="15" type="ordered locus">Shel_09360</name>
</gene>
<dbReference type="InterPro" id="IPR006847">
    <property type="entry name" value="IF2_N"/>
</dbReference>
<evidence type="ECO:0000256" key="9">
    <source>
        <dbReference type="ARBA" id="ARBA00025162"/>
    </source>
</evidence>
<keyword evidence="8 10" id="KW-0342">GTP-binding</keyword>
<evidence type="ECO:0000256" key="13">
    <source>
        <dbReference type="SAM" id="MobiDB-lite"/>
    </source>
</evidence>
<feature type="binding site" evidence="10">
    <location>
        <begin position="551"/>
        <end position="554"/>
    </location>
    <ligand>
        <name>GTP</name>
        <dbReference type="ChEBI" id="CHEBI:37565"/>
    </ligand>
</feature>
<comment type="subcellular location">
    <subcellularLocation>
        <location evidence="1 10 12">Cytoplasm</location>
    </subcellularLocation>
</comment>
<dbReference type="FunFam" id="2.40.30.10:FF:000008">
    <property type="entry name" value="Translation initiation factor IF-2"/>
    <property type="match status" value="1"/>
</dbReference>
<evidence type="ECO:0000256" key="1">
    <source>
        <dbReference type="ARBA" id="ARBA00004496"/>
    </source>
</evidence>
<dbReference type="NCBIfam" id="TIGR00487">
    <property type="entry name" value="IF-2"/>
    <property type="match status" value="1"/>
</dbReference>
<protein>
    <recommendedName>
        <fullName evidence="3 10">Translation initiation factor IF-2</fullName>
    </recommendedName>
</protein>
<proteinExistence type="inferred from homology"/>
<evidence type="ECO:0000256" key="12">
    <source>
        <dbReference type="RuleBase" id="RU000645"/>
    </source>
</evidence>
<dbReference type="SUPFAM" id="SSF52540">
    <property type="entry name" value="P-loop containing nucleoside triphosphate hydrolases"/>
    <property type="match status" value="1"/>
</dbReference>
<dbReference type="HOGENOM" id="CLU_006301_5_1_11"/>
<evidence type="ECO:0000256" key="4">
    <source>
        <dbReference type="ARBA" id="ARBA00022490"/>
    </source>
</evidence>
<evidence type="ECO:0000256" key="11">
    <source>
        <dbReference type="RuleBase" id="RU000644"/>
    </source>
</evidence>
<dbReference type="InterPro" id="IPR027417">
    <property type="entry name" value="P-loop_NTPase"/>
</dbReference>
<dbReference type="NCBIfam" id="TIGR00231">
    <property type="entry name" value="small_GTP"/>
    <property type="match status" value="1"/>
</dbReference>
<evidence type="ECO:0000256" key="8">
    <source>
        <dbReference type="ARBA" id="ARBA00023134"/>
    </source>
</evidence>
<dbReference type="PANTHER" id="PTHR43381">
    <property type="entry name" value="TRANSLATION INITIATION FACTOR IF-2-RELATED"/>
    <property type="match status" value="1"/>
</dbReference>
<feature type="region of interest" description="Disordered" evidence="13">
    <location>
        <begin position="319"/>
        <end position="341"/>
    </location>
</feature>
<sequence>MPNMRVLELAKEFGMDSKELLAKIHDLKIPAKSHASPLTEENVEKIRKALAPEVGAAAAGLDSKEAAALKAEQEAEAARKAEEEAERRKAMEHERAMRDAERAARGVSTPAPAPEEPAHTVKPAPKVSSGLSSLAQQIEEQRQAEAERKAKREAEARAAKLSAEVAKKKAVAEALANRNGKKSSAKTEETVQRAPKKPAPAPTPTRRTSAFNSLLSQIESENARINAEAEERKAAKKNSNRNAGGNRPAAAHNDGKAGVQDNRGGKKRGKRNEHRFEPDVPELNAQEAASGEDRYAQMAVQAEKLQRDKVLAEARAAVAAASSNEGEGRRRKRKEKREAEQRERLAMEAIEHGIDPDLVLDDSVVEVGEGVTVGEFAEALGVPSSDVIKRLFMLGQAFTVTQTMPEEMVELIADDMGRKVRIVSPEEEYAIVYNDSEEDLKPRPPVVTVMGHVDHGKTSLLDAIRSSGVALSEAGGITQHIGASVVNVQGRQVTFIDTPGHEAFTAMRARGAEVTDVVVLVVAADDGVMPQTVEAINHAEAAGVPIVVAVNKIDKPGANPDRVRQELVEYGVIPEEWGGSNMFVNVSAKKKEGIDDLLETILLQADVLELKANPDAIASGFVIEANLDRGRGPVATVLVQRGTLKPGDVVVAGQSYGRVRALVDPRGNHTKAAKPSDPVEILGLGSVPTAGDEFRVFEEERDARKLAEERQMRARLKEQEARGHVSLDDLFSRIEEGMADLNLVVKADVQGSIEALRDAFAKMDQSEVRINIIHAAVGGVTETDVTLAAASDAIIIGFNVRPTAGARKSAEREKVDIRLYRVIYQAIEDINAARVGMLAPEIIERDTGSAEVRDVFRVPKVGNVAGCYVTEGELSRDDRVRVVRNQTIIFEGTLSSLRRFKDDVKTVKQGYECGISVDGYNDVKVGDMIEGYRIEQVARTE</sequence>
<keyword evidence="5 10" id="KW-0396">Initiation factor</keyword>
<dbReference type="Pfam" id="PF11987">
    <property type="entry name" value="IF-2"/>
    <property type="match status" value="1"/>
</dbReference>
<evidence type="ECO:0000256" key="6">
    <source>
        <dbReference type="ARBA" id="ARBA00022741"/>
    </source>
</evidence>